<evidence type="ECO:0000313" key="1">
    <source>
        <dbReference type="EMBL" id="ONI39212.1"/>
    </source>
</evidence>
<accession>A0ACC8XAE6</accession>
<name>A0ACC8XAE6_9FIRM</name>
<organism evidence="1 2">
    <name type="scientific">Candidatus Epulonipiscium fishelsonii</name>
    <dbReference type="NCBI Taxonomy" id="77094"/>
    <lineage>
        <taxon>Bacteria</taxon>
        <taxon>Bacillati</taxon>
        <taxon>Bacillota</taxon>
        <taxon>Clostridia</taxon>
        <taxon>Lachnospirales</taxon>
        <taxon>Lachnospiraceae</taxon>
        <taxon>Candidatus Epulonipiscium</taxon>
    </lineage>
</organism>
<gene>
    <name evidence="1" type="ORF">AN640_01905</name>
</gene>
<keyword evidence="2" id="KW-1185">Reference proteome</keyword>
<reference evidence="1" key="1">
    <citation type="submission" date="2016-08" db="EMBL/GenBank/DDBJ databases">
        <authorList>
            <person name="Ngugi D.K."/>
            <person name="Miyake S."/>
            <person name="Stingl U."/>
        </authorList>
    </citation>
    <scope>NUCLEOTIDE SEQUENCE</scope>
    <source>
        <strain evidence="1">SCG-D08WGA-EpuloA1</strain>
    </source>
</reference>
<dbReference type="Proteomes" id="UP000188637">
    <property type="component" value="Unassembled WGS sequence"/>
</dbReference>
<sequence length="507" mass="56666">MFCKLLSYALKGLEPLKVQVEVDINNGLAAFDIVGLPDSSVREAKERVRSSIKNSNYRFPINRITVNLAPANIKKEGALYDLPIALGILCSTGVANISKIENHLFFGELALDGSLRSFKQLFPIICSLNQKEEFNTFKFIVPVEAEKQLTCLNNPNILYANSLSDVVNYLNSKIELPNSIYNYMTNKTATYPDFSEIKGQLHAKNAMIVAACGHHNMLLIGPPGSGKTLLAKSFPALFPPLTSDEAIQLTQIYSLADLLSTSELITQRPIRSPHHTITPQALAGGGSNPKPGEISLAHMGILFLDELLEFNKKTLEILRQPLESKRIDISRTQHTVSYPSDFILIASTNPCPCGYYPNLKRCICSPNKVKQYLNKLSGPLLDRIDIHIETEPLTIKSLNSTENLSTKDMSNSIEIGLERQKHRFKSNRYNESISPSEIATYCKLTSNAQFLLENWFERPNSSTSPTMRSYHKILKLSRTIADLNNSDLIDEQHIAKAIRCRSLDQII</sequence>
<dbReference type="EMBL" id="LJHD01000268">
    <property type="protein sequence ID" value="ONI39212.1"/>
    <property type="molecule type" value="Genomic_DNA"/>
</dbReference>
<comment type="caution">
    <text evidence="1">The sequence shown here is derived from an EMBL/GenBank/DDBJ whole genome shotgun (WGS) entry which is preliminary data.</text>
</comment>
<protein>
    <submittedName>
        <fullName evidence="1">Uncharacterized protein</fullName>
    </submittedName>
</protein>
<evidence type="ECO:0000313" key="2">
    <source>
        <dbReference type="Proteomes" id="UP000188637"/>
    </source>
</evidence>
<proteinExistence type="predicted"/>